<dbReference type="Proteomes" id="UP000008204">
    <property type="component" value="Chromosome"/>
</dbReference>
<dbReference type="InterPro" id="IPR018721">
    <property type="entry name" value="DUF2252"/>
</dbReference>
<dbReference type="PANTHER" id="PTHR39441">
    <property type="entry name" value="DUF2252 DOMAIN-CONTAINING PROTEIN"/>
    <property type="match status" value="1"/>
</dbReference>
<keyword evidence="2" id="KW-1185">Reference proteome</keyword>
<evidence type="ECO:0000313" key="2">
    <source>
        <dbReference type="Proteomes" id="UP000008204"/>
    </source>
</evidence>
<protein>
    <recommendedName>
        <fullName evidence="3">DUF2252 domain-containing protein</fullName>
    </recommendedName>
</protein>
<dbReference type="PANTHER" id="PTHR39441:SF1">
    <property type="entry name" value="DUF2252 DOMAIN-CONTAINING PROTEIN"/>
    <property type="match status" value="1"/>
</dbReference>
<dbReference type="EMBL" id="CP001287">
    <property type="protein sequence ID" value="ACK65466.1"/>
    <property type="molecule type" value="Genomic_DNA"/>
</dbReference>
<name>B7K4K1_RIPO1</name>
<dbReference type="OrthoDB" id="1491115at2"/>
<dbReference type="KEGG" id="cyp:PCC8801_1408"/>
<organism evidence="1 2">
    <name type="scientific">Rippkaea orientalis (strain PCC 8801 / RF-1)</name>
    <name type="common">Cyanothece sp. (strain PCC 8801)</name>
    <dbReference type="NCBI Taxonomy" id="41431"/>
    <lineage>
        <taxon>Bacteria</taxon>
        <taxon>Bacillati</taxon>
        <taxon>Cyanobacteriota</taxon>
        <taxon>Cyanophyceae</taxon>
        <taxon>Oscillatoriophycideae</taxon>
        <taxon>Chroococcales</taxon>
        <taxon>Aphanothecaceae</taxon>
        <taxon>Rippkaea</taxon>
        <taxon>Rippkaea orientalis</taxon>
    </lineage>
</organism>
<gene>
    <name evidence="1" type="ordered locus">PCC8801_1408</name>
</gene>
<dbReference type="STRING" id="41431.PCC8801_1408"/>
<dbReference type="eggNOG" id="COG4320">
    <property type="taxonomic scope" value="Bacteria"/>
</dbReference>
<sequence length="464" mass="53564">MNESIESYLPAPVSQTGFRSRDERIAIGKSLRDKLPRADHAIWQPPANRRDPIEILEESNQDRIPELIPIRYGRMLSSPFTFLRGSAALMAYDLSLMPNLGIDVQACGDCHLLNFGLFATPERNLVFDINDFDETHPAPWEWDLKRLAVSFVIAGRDNNFDDKDSEEAVEQCVRSYREHLRAYSQMSPLEIWYDRLDMDTIIDMAPNAKSKKLREEIAEKARKRVSDNLFPKITAPVGGRHRFVEQPPLIFRPQLEDFEGRVEEALEDYRESLSLERRVLLDRYRLEDMALKVVGIGSVGTRCYIALFFSEDNHPLILQFKEARRSILEPYTRKSQFDNQGERIVMGQRLMQSSSDIFLGWVRARNNYEFYGRQLRDMKISFPVEGYSALQMKSYAEYCGWTLARTQAKSGDSTTISGYLGKNDQFDKAISKFALAYADQIEKDYHSLVEAVRSGRVEAIEEDF</sequence>
<reference evidence="2" key="1">
    <citation type="journal article" date="2011" name="MBio">
        <title>Novel metabolic attributes of the genus Cyanothece, comprising a group of unicellular nitrogen-fixing Cyanobacteria.</title>
        <authorList>
            <person name="Bandyopadhyay A."/>
            <person name="Elvitigala T."/>
            <person name="Welsh E."/>
            <person name="Stockel J."/>
            <person name="Liberton M."/>
            <person name="Min H."/>
            <person name="Sherman L.A."/>
            <person name="Pakrasi H.B."/>
        </authorList>
    </citation>
    <scope>NUCLEOTIDE SEQUENCE [LARGE SCALE GENOMIC DNA]</scope>
    <source>
        <strain evidence="2">PCC 8801</strain>
    </source>
</reference>
<dbReference type="RefSeq" id="WP_012594739.1">
    <property type="nucleotide sequence ID" value="NC_011726.1"/>
</dbReference>
<proteinExistence type="predicted"/>
<accession>B7K4K1</accession>
<evidence type="ECO:0000313" key="1">
    <source>
        <dbReference type="EMBL" id="ACK65466.1"/>
    </source>
</evidence>
<evidence type="ECO:0008006" key="3">
    <source>
        <dbReference type="Google" id="ProtNLM"/>
    </source>
</evidence>
<dbReference type="Pfam" id="PF10009">
    <property type="entry name" value="DUF2252"/>
    <property type="match status" value="1"/>
</dbReference>
<dbReference type="HOGENOM" id="CLU_032121_0_0_3"/>
<dbReference type="AlphaFoldDB" id="B7K4K1"/>